<keyword evidence="5 6" id="KW-0472">Membrane</keyword>
<proteinExistence type="predicted"/>
<protein>
    <submittedName>
        <fullName evidence="7">Multicomponent Na+:H+ antiporter subunit F</fullName>
    </submittedName>
</protein>
<dbReference type="GO" id="GO:0005886">
    <property type="term" value="C:plasma membrane"/>
    <property type="evidence" value="ECO:0007669"/>
    <property type="project" value="UniProtKB-SubCell"/>
</dbReference>
<keyword evidence="8" id="KW-1185">Reference proteome</keyword>
<dbReference type="Proteomes" id="UP000199228">
    <property type="component" value="Unassembled WGS sequence"/>
</dbReference>
<dbReference type="STRING" id="1732.SAMN02910417_01749"/>
<organism evidence="7 8">
    <name type="scientific">Eubacterium oxidoreducens</name>
    <dbReference type="NCBI Taxonomy" id="1732"/>
    <lineage>
        <taxon>Bacteria</taxon>
        <taxon>Bacillati</taxon>
        <taxon>Bacillota</taxon>
        <taxon>Clostridia</taxon>
        <taxon>Eubacteriales</taxon>
        <taxon>Eubacteriaceae</taxon>
        <taxon>Eubacterium</taxon>
    </lineage>
</organism>
<keyword evidence="2" id="KW-1003">Cell membrane</keyword>
<dbReference type="GO" id="GO:0015075">
    <property type="term" value="F:monoatomic ion transmembrane transporter activity"/>
    <property type="evidence" value="ECO:0007669"/>
    <property type="project" value="InterPro"/>
</dbReference>
<feature type="transmembrane region" description="Helical" evidence="6">
    <location>
        <begin position="36"/>
        <end position="53"/>
    </location>
</feature>
<gene>
    <name evidence="7" type="ORF">SAMN02910417_01749</name>
</gene>
<dbReference type="EMBL" id="FMXR01000012">
    <property type="protein sequence ID" value="SDB23497.1"/>
    <property type="molecule type" value="Genomic_DNA"/>
</dbReference>
<keyword evidence="4 6" id="KW-1133">Transmembrane helix</keyword>
<dbReference type="Pfam" id="PF04066">
    <property type="entry name" value="MrpF_PhaF"/>
    <property type="match status" value="1"/>
</dbReference>
<dbReference type="RefSeq" id="WP_090173982.1">
    <property type="nucleotide sequence ID" value="NZ_FMXR01000012.1"/>
</dbReference>
<comment type="subcellular location">
    <subcellularLocation>
        <location evidence="1">Cell membrane</location>
        <topology evidence="1">Multi-pass membrane protein</topology>
    </subcellularLocation>
</comment>
<evidence type="ECO:0000256" key="4">
    <source>
        <dbReference type="ARBA" id="ARBA00022989"/>
    </source>
</evidence>
<feature type="transmembrane region" description="Helical" evidence="6">
    <location>
        <begin position="6"/>
        <end position="24"/>
    </location>
</feature>
<evidence type="ECO:0000256" key="2">
    <source>
        <dbReference type="ARBA" id="ARBA00022475"/>
    </source>
</evidence>
<feature type="transmembrane region" description="Helical" evidence="6">
    <location>
        <begin position="59"/>
        <end position="82"/>
    </location>
</feature>
<name>A0A1G6BSI7_EUBOX</name>
<dbReference type="InterPro" id="IPR007208">
    <property type="entry name" value="MrpF/PhaF-like"/>
</dbReference>
<evidence type="ECO:0000256" key="1">
    <source>
        <dbReference type="ARBA" id="ARBA00004651"/>
    </source>
</evidence>
<reference evidence="7 8" key="1">
    <citation type="submission" date="2016-10" db="EMBL/GenBank/DDBJ databases">
        <authorList>
            <person name="de Groot N.N."/>
        </authorList>
    </citation>
    <scope>NUCLEOTIDE SEQUENCE [LARGE SCALE GENOMIC DNA]</scope>
    <source>
        <strain evidence="7 8">DSM 3217</strain>
    </source>
</reference>
<evidence type="ECO:0000313" key="7">
    <source>
        <dbReference type="EMBL" id="SDB23497.1"/>
    </source>
</evidence>
<dbReference type="AlphaFoldDB" id="A0A1G6BSI7"/>
<sequence>MRIVFLIFVAVLLFVIFMMIVKMIKDKNMYDRMNGLSVIGADVLILIILFGFLDGRIEMYIDIAIAYGILGMVTNILVAKYLGGKKK</sequence>
<accession>A0A1G6BSI7</accession>
<evidence type="ECO:0000256" key="6">
    <source>
        <dbReference type="SAM" id="Phobius"/>
    </source>
</evidence>
<dbReference type="OrthoDB" id="9799958at2"/>
<evidence type="ECO:0000256" key="5">
    <source>
        <dbReference type="ARBA" id="ARBA00023136"/>
    </source>
</evidence>
<evidence type="ECO:0000256" key="3">
    <source>
        <dbReference type="ARBA" id="ARBA00022692"/>
    </source>
</evidence>
<keyword evidence="3 6" id="KW-0812">Transmembrane</keyword>
<evidence type="ECO:0000313" key="8">
    <source>
        <dbReference type="Proteomes" id="UP000199228"/>
    </source>
</evidence>